<dbReference type="PROSITE" id="PS50067">
    <property type="entry name" value="KINESIN_MOTOR_2"/>
    <property type="match status" value="1"/>
</dbReference>
<dbReference type="GO" id="GO:0005876">
    <property type="term" value="C:spindle microtubule"/>
    <property type="evidence" value="ECO:0007669"/>
    <property type="project" value="TreeGrafter"/>
</dbReference>
<feature type="compositionally biased region" description="Polar residues" evidence="11">
    <location>
        <begin position="1134"/>
        <end position="1145"/>
    </location>
</feature>
<dbReference type="PROSITE" id="PS00411">
    <property type="entry name" value="KINESIN_MOTOR_1"/>
    <property type="match status" value="1"/>
</dbReference>
<dbReference type="InterPro" id="IPR001752">
    <property type="entry name" value="Kinesin_motor_dom"/>
</dbReference>
<dbReference type="GO" id="GO:0008574">
    <property type="term" value="F:plus-end-directed microtubule motor activity"/>
    <property type="evidence" value="ECO:0007669"/>
    <property type="project" value="TreeGrafter"/>
</dbReference>
<dbReference type="SUPFAM" id="SSF52540">
    <property type="entry name" value="P-loop containing nucleoside triphosphate hydrolases"/>
    <property type="match status" value="1"/>
</dbReference>
<feature type="region of interest" description="Disordered" evidence="11">
    <location>
        <begin position="1"/>
        <end position="56"/>
    </location>
</feature>
<dbReference type="GO" id="GO:0005524">
    <property type="term" value="F:ATP binding"/>
    <property type="evidence" value="ECO:0007669"/>
    <property type="project" value="UniProtKB-UniRule"/>
</dbReference>
<keyword evidence="14" id="KW-1185">Reference proteome</keyword>
<keyword evidence="10" id="KW-0175">Coiled coil</keyword>
<evidence type="ECO:0000256" key="6">
    <source>
        <dbReference type="ARBA" id="ARBA00023175"/>
    </source>
</evidence>
<feature type="compositionally biased region" description="Basic and acidic residues" evidence="11">
    <location>
        <begin position="1058"/>
        <end position="1067"/>
    </location>
</feature>
<evidence type="ECO:0000256" key="9">
    <source>
        <dbReference type="PROSITE-ProRule" id="PRU00283"/>
    </source>
</evidence>
<dbReference type="GO" id="GO:0008017">
    <property type="term" value="F:microtubule binding"/>
    <property type="evidence" value="ECO:0007669"/>
    <property type="project" value="InterPro"/>
</dbReference>
<dbReference type="PANTHER" id="PTHR47970:SF12">
    <property type="entry name" value="KINESIN FAMILY MEMBER 11"/>
    <property type="match status" value="1"/>
</dbReference>
<evidence type="ECO:0000313" key="13">
    <source>
        <dbReference type="EMBL" id="EGD72373.1"/>
    </source>
</evidence>
<organism evidence="14">
    <name type="scientific">Salpingoeca rosetta (strain ATCC 50818 / BSB-021)</name>
    <dbReference type="NCBI Taxonomy" id="946362"/>
    <lineage>
        <taxon>Eukaryota</taxon>
        <taxon>Choanoflagellata</taxon>
        <taxon>Craspedida</taxon>
        <taxon>Salpingoecidae</taxon>
        <taxon>Salpingoeca</taxon>
    </lineage>
</organism>
<dbReference type="GO" id="GO:0090307">
    <property type="term" value="P:mitotic spindle assembly"/>
    <property type="evidence" value="ECO:0007669"/>
    <property type="project" value="TreeGrafter"/>
</dbReference>
<feature type="compositionally biased region" description="Basic residues" evidence="11">
    <location>
        <begin position="45"/>
        <end position="56"/>
    </location>
</feature>
<keyword evidence="6 9" id="KW-0505">Motor protein</keyword>
<keyword evidence="7" id="KW-0206">Cytoskeleton</keyword>
<dbReference type="InParanoid" id="F2TWC7"/>
<feature type="region of interest" description="Disordered" evidence="11">
    <location>
        <begin position="1039"/>
        <end position="1170"/>
    </location>
</feature>
<evidence type="ECO:0000256" key="10">
    <source>
        <dbReference type="SAM" id="Coils"/>
    </source>
</evidence>
<dbReference type="InterPro" id="IPR047149">
    <property type="entry name" value="KIF11-like"/>
</dbReference>
<dbReference type="GO" id="GO:0051231">
    <property type="term" value="P:spindle elongation"/>
    <property type="evidence" value="ECO:0007669"/>
    <property type="project" value="TreeGrafter"/>
</dbReference>
<gene>
    <name evidence="13" type="ORF">PTSG_00393</name>
</gene>
<feature type="binding site" evidence="9">
    <location>
        <begin position="158"/>
        <end position="165"/>
    </location>
    <ligand>
        <name>ATP</name>
        <dbReference type="ChEBI" id="CHEBI:30616"/>
    </ligand>
</feature>
<keyword evidence="3" id="KW-0493">Microtubule</keyword>
<reference evidence="13" key="1">
    <citation type="submission" date="2009-08" db="EMBL/GenBank/DDBJ databases">
        <title>Annotation of Salpingoeca rosetta.</title>
        <authorList>
            <consortium name="The Broad Institute Genome Sequencing Platform"/>
            <person name="Russ C."/>
            <person name="Cuomo C."/>
            <person name="Burger G."/>
            <person name="Gray M.W."/>
            <person name="Holland P.W.H."/>
            <person name="King N."/>
            <person name="Lang F.B.F."/>
            <person name="Roger A.J."/>
            <person name="Ruiz-Trillo I."/>
            <person name="Young S.K."/>
            <person name="Zeng Q."/>
            <person name="Gargeya S."/>
            <person name="Alvarado L."/>
            <person name="Berlin A."/>
            <person name="Chapman S.B."/>
            <person name="Chen Z."/>
            <person name="Freedman E."/>
            <person name="Gellesch M."/>
            <person name="Goldberg J."/>
            <person name="Griggs A."/>
            <person name="Gujja S."/>
            <person name="Heilman E."/>
            <person name="Heiman D."/>
            <person name="Howarth C."/>
            <person name="Mehta T."/>
            <person name="Neiman D."/>
            <person name="Pearson M."/>
            <person name="Roberts A."/>
            <person name="Saif S."/>
            <person name="Shea T."/>
            <person name="Shenoy N."/>
            <person name="Sisk P."/>
            <person name="Stolte C."/>
            <person name="Sykes S."/>
            <person name="White J."/>
            <person name="Yandava C."/>
            <person name="Haas B."/>
            <person name="Nusbaum C."/>
            <person name="Birren B."/>
        </authorList>
    </citation>
    <scope>NUCLEOTIDE SEQUENCE [LARGE SCALE GENOMIC DNA]</scope>
    <source>
        <strain evidence="13">ATCC 50818</strain>
    </source>
</reference>
<dbReference type="eggNOG" id="KOG0243">
    <property type="taxonomic scope" value="Eukaryota"/>
</dbReference>
<dbReference type="OMA" id="VERTAHI"/>
<feature type="compositionally biased region" description="Low complexity" evidence="11">
    <location>
        <begin position="27"/>
        <end position="44"/>
    </location>
</feature>
<dbReference type="FunFam" id="3.40.850.10:FF:000019">
    <property type="entry name" value="Kinesin-like protein KIN-5D"/>
    <property type="match status" value="1"/>
</dbReference>
<dbReference type="InterPro" id="IPR027417">
    <property type="entry name" value="P-loop_NTPase"/>
</dbReference>
<feature type="compositionally biased region" description="Polar residues" evidence="11">
    <location>
        <begin position="1160"/>
        <end position="1170"/>
    </location>
</feature>
<keyword evidence="5 9" id="KW-0067">ATP-binding</keyword>
<dbReference type="GO" id="GO:0072686">
    <property type="term" value="C:mitotic spindle"/>
    <property type="evidence" value="ECO:0007669"/>
    <property type="project" value="TreeGrafter"/>
</dbReference>
<proteinExistence type="inferred from homology"/>
<dbReference type="SMART" id="SM00129">
    <property type="entry name" value="KISc"/>
    <property type="match status" value="1"/>
</dbReference>
<dbReference type="STRING" id="946362.F2TWC7"/>
<dbReference type="CDD" id="cd00106">
    <property type="entry name" value="KISc"/>
    <property type="match status" value="1"/>
</dbReference>
<feature type="compositionally biased region" description="Polar residues" evidence="11">
    <location>
        <begin position="1"/>
        <end position="25"/>
    </location>
</feature>
<dbReference type="Gene3D" id="3.40.850.10">
    <property type="entry name" value="Kinesin motor domain"/>
    <property type="match status" value="1"/>
</dbReference>
<evidence type="ECO:0000256" key="8">
    <source>
        <dbReference type="ARBA" id="ARBA00034704"/>
    </source>
</evidence>
<evidence type="ECO:0000256" key="5">
    <source>
        <dbReference type="ARBA" id="ARBA00022840"/>
    </source>
</evidence>
<protein>
    <recommendedName>
        <fullName evidence="12">Kinesin motor domain-containing protein</fullName>
    </recommendedName>
</protein>
<dbReference type="PRINTS" id="PR00380">
    <property type="entry name" value="KINESINHEAVY"/>
</dbReference>
<dbReference type="GeneID" id="16067726"/>
<feature type="compositionally biased region" description="Acidic residues" evidence="11">
    <location>
        <begin position="1094"/>
        <end position="1103"/>
    </location>
</feature>
<feature type="compositionally biased region" description="Acidic residues" evidence="11">
    <location>
        <begin position="1111"/>
        <end position="1123"/>
    </location>
</feature>
<feature type="compositionally biased region" description="Basic and acidic residues" evidence="11">
    <location>
        <begin position="1082"/>
        <end position="1091"/>
    </location>
</feature>
<evidence type="ECO:0000256" key="3">
    <source>
        <dbReference type="ARBA" id="ARBA00022701"/>
    </source>
</evidence>
<evidence type="ECO:0000256" key="1">
    <source>
        <dbReference type="ARBA" id="ARBA00004245"/>
    </source>
</evidence>
<dbReference type="Pfam" id="PF00225">
    <property type="entry name" value="Kinesin"/>
    <property type="match status" value="1"/>
</dbReference>
<feature type="domain" description="Kinesin motor" evidence="12">
    <location>
        <begin position="77"/>
        <end position="408"/>
    </location>
</feature>
<dbReference type="EMBL" id="GL832955">
    <property type="protein sequence ID" value="EGD72373.1"/>
    <property type="molecule type" value="Genomic_DNA"/>
</dbReference>
<comment type="similarity">
    <text evidence="8">Belongs to the TRAFAC class myosin-kinesin ATPase superfamily. Kinesin family. KIN-5/BimC subfamily.</text>
</comment>
<dbReference type="Proteomes" id="UP000007799">
    <property type="component" value="Unassembled WGS sequence"/>
</dbReference>
<evidence type="ECO:0000313" key="14">
    <source>
        <dbReference type="Proteomes" id="UP000007799"/>
    </source>
</evidence>
<dbReference type="GO" id="GO:0007018">
    <property type="term" value="P:microtubule-based movement"/>
    <property type="evidence" value="ECO:0007669"/>
    <property type="project" value="InterPro"/>
</dbReference>
<evidence type="ECO:0000256" key="7">
    <source>
        <dbReference type="ARBA" id="ARBA00023212"/>
    </source>
</evidence>
<accession>F2TWC7</accession>
<dbReference type="RefSeq" id="XP_004998942.1">
    <property type="nucleotide sequence ID" value="XM_004998885.1"/>
</dbReference>
<evidence type="ECO:0000256" key="2">
    <source>
        <dbReference type="ARBA" id="ARBA00022490"/>
    </source>
</evidence>
<comment type="subcellular location">
    <subcellularLocation>
        <location evidence="1">Cytoplasm</location>
        <location evidence="1">Cytoskeleton</location>
    </subcellularLocation>
</comment>
<feature type="coiled-coil region" evidence="10">
    <location>
        <begin position="424"/>
        <end position="525"/>
    </location>
</feature>
<dbReference type="OrthoDB" id="3176171at2759"/>
<dbReference type="InterPro" id="IPR019821">
    <property type="entry name" value="Kinesin_motor_CS"/>
</dbReference>
<dbReference type="KEGG" id="sre:PTSG_00393"/>
<dbReference type="AlphaFoldDB" id="F2TWC7"/>
<keyword evidence="2" id="KW-0963">Cytoplasm</keyword>
<dbReference type="InterPro" id="IPR036961">
    <property type="entry name" value="Kinesin_motor_dom_sf"/>
</dbReference>
<sequence>MSSTAKSATTTPRAKVVSKTTTRPTFATPRSATKTRTTKKSTTPGHKKGTGKQRVTRHVDQRVQARNSALNAFGGVKVDVFVRVRPRLELESGQEECVSVDPEENTLELRDPAGNPATYTYDKVYGPSSSQSDVYDDCVSPIVEQVCRGMNCCIFAYGQTGAGKTFTMRGDLSSNENQHGIIQRSLSHLLRRLHEHEYTDIKVKCSFLEIYNEELEDLFDAKSKPSTRKRSTRTTNNLVLVDDEKRGCVCKGLKEMAVESVPQVMSLLEAAEAKARYSETKMNKLSNRAHRIFTLIVDFKRYEKPVQATLTFVDLAGSEDISKSGATGLTAREASHINKSLLTLGRVINALACNERHIPYRDSKLTRLLSEALGGVCKTSFIACVSPCSGSNTETSSTLRYAERAMEALNISQLPRWKQDEIMIDGLTRRVQQLVDDLESMRKMHKEEMQELKSERDHLLEENVQHKRDLGRAHRKIDRLLARKAELKSGVNLLTGQKADLISEKEALQKELLETRMDRDGLRADRNTMEVVLKSVRDMRNRLLDAHSATEKSLTSDALALKKVIEGAVVDIDELHQEIARKKSLSVHNEQTADAYLERLSAHLRDIIQEVQDFQGMQDTQHSGLQSMLSELRGTRQRETAALTNDINRVATGIVSVFKDLVQQAEDVETARKARISRGREDATLQTQHMQAALEKAQVAVVGQLGELRKHCDALGASMNGWAERANQQAGDLLTASKGFTTEVKGKLRGFEEHMVNATNAHVNQLEAHHAALVSFLTEEKAKLEAQSEQVIEDIAAFVSRQVRDYATQAQRRAETAVNGFKDRTSTMTDDVRELANAQGAQLRVLNEAVAGNDAAVEEGVKAARTTTARQLATAQGILDNVRSASADTEAELTTHVDGMAQTATHHKEQRLKFLGEDEQAAQAARAASERVYKKGIKEMQTEGEALRGSVAQHLQAFTAATDDLSTNLAETRTSVREHVEAAQEQLYDTEADGANYVMQEIKRDTKEAPPHKAYTYPQDYAATPAYGAVLENVKPDWTREEGIMEGQVKPGRGTDFAGEKGDEDHSGVLTSTLPKPLEAPEQQRLDRAVYESDAGEYEDPEGFVDPIDRDSEDEEEDDDDDAAAAAESEHQDSTAQDGDVQASTGGADEQQQEDAHTNGAANVQTPDAV</sequence>
<evidence type="ECO:0000259" key="12">
    <source>
        <dbReference type="PROSITE" id="PS50067"/>
    </source>
</evidence>
<evidence type="ECO:0000256" key="11">
    <source>
        <dbReference type="SAM" id="MobiDB-lite"/>
    </source>
</evidence>
<name>F2TWC7_SALR5</name>
<dbReference type="PANTHER" id="PTHR47970">
    <property type="entry name" value="KINESIN-LIKE PROTEIN KIF11"/>
    <property type="match status" value="1"/>
</dbReference>
<evidence type="ECO:0000256" key="4">
    <source>
        <dbReference type="ARBA" id="ARBA00022741"/>
    </source>
</evidence>
<keyword evidence="4 9" id="KW-0547">Nucleotide-binding</keyword>